<feature type="region of interest" description="Disordered" evidence="1">
    <location>
        <begin position="1"/>
        <end position="58"/>
    </location>
</feature>
<comment type="caution">
    <text evidence="2">The sequence shown here is derived from an EMBL/GenBank/DDBJ whole genome shotgun (WGS) entry which is preliminary data.</text>
</comment>
<evidence type="ECO:0000313" key="3">
    <source>
        <dbReference type="Proteomes" id="UP000749646"/>
    </source>
</evidence>
<feature type="compositionally biased region" description="Basic and acidic residues" evidence="1">
    <location>
        <begin position="21"/>
        <end position="35"/>
    </location>
</feature>
<accession>A0A9P6JHQ2</accession>
<reference evidence="2" key="1">
    <citation type="journal article" date="2020" name="Fungal Divers.">
        <title>Resolving the Mortierellaceae phylogeny through synthesis of multi-gene phylogenetics and phylogenomics.</title>
        <authorList>
            <person name="Vandepol N."/>
            <person name="Liber J."/>
            <person name="Desiro A."/>
            <person name="Na H."/>
            <person name="Kennedy M."/>
            <person name="Barry K."/>
            <person name="Grigoriev I.V."/>
            <person name="Miller A.N."/>
            <person name="O'Donnell K."/>
            <person name="Stajich J.E."/>
            <person name="Bonito G."/>
        </authorList>
    </citation>
    <scope>NUCLEOTIDE SEQUENCE</scope>
    <source>
        <strain evidence="2">MES-2147</strain>
    </source>
</reference>
<dbReference type="Proteomes" id="UP000749646">
    <property type="component" value="Unassembled WGS sequence"/>
</dbReference>
<name>A0A9P6JHQ2_9FUNG</name>
<gene>
    <name evidence="2" type="ORF">BGZ65_005413</name>
</gene>
<evidence type="ECO:0000313" key="2">
    <source>
        <dbReference type="EMBL" id="KAF9980199.1"/>
    </source>
</evidence>
<sequence length="58" mass="6308">DEVDLVMEADPGEIDGACLELPKEQETHNKKRNEQPTDSNSDFAAAKKSKGSGYEGVK</sequence>
<protein>
    <submittedName>
        <fullName evidence="2">Uncharacterized protein</fullName>
    </submittedName>
</protein>
<dbReference type="AlphaFoldDB" id="A0A9P6JHQ2"/>
<feature type="compositionally biased region" description="Acidic residues" evidence="1">
    <location>
        <begin position="1"/>
        <end position="13"/>
    </location>
</feature>
<dbReference type="EMBL" id="JAAAHW010003887">
    <property type="protein sequence ID" value="KAF9980199.1"/>
    <property type="molecule type" value="Genomic_DNA"/>
</dbReference>
<dbReference type="OrthoDB" id="2446977at2759"/>
<evidence type="ECO:0000256" key="1">
    <source>
        <dbReference type="SAM" id="MobiDB-lite"/>
    </source>
</evidence>
<proteinExistence type="predicted"/>
<organism evidence="2 3">
    <name type="scientific">Modicella reniformis</name>
    <dbReference type="NCBI Taxonomy" id="1440133"/>
    <lineage>
        <taxon>Eukaryota</taxon>
        <taxon>Fungi</taxon>
        <taxon>Fungi incertae sedis</taxon>
        <taxon>Mucoromycota</taxon>
        <taxon>Mortierellomycotina</taxon>
        <taxon>Mortierellomycetes</taxon>
        <taxon>Mortierellales</taxon>
        <taxon>Mortierellaceae</taxon>
        <taxon>Modicella</taxon>
    </lineage>
</organism>
<feature type="non-terminal residue" evidence="2">
    <location>
        <position position="1"/>
    </location>
</feature>
<keyword evidence="3" id="KW-1185">Reference proteome</keyword>